<reference evidence="1" key="1">
    <citation type="submission" date="2022-12" db="EMBL/GenBank/DDBJ databases">
        <title>Polyphasic identification of a Novel Hot-Spring Cyanobacterium Ocullathermofonsia sinensis gen nov. sp. nov. and Genomic Insights on its Adaptations to the Thermal Habitat.</title>
        <authorList>
            <person name="Daroch M."/>
            <person name="Tang J."/>
            <person name="Jiang Y."/>
        </authorList>
    </citation>
    <scope>NUCLEOTIDE SEQUENCE</scope>
    <source>
        <strain evidence="1">PKUAC-SCTA174</strain>
    </source>
</reference>
<dbReference type="Proteomes" id="UP001163152">
    <property type="component" value="Chromosome"/>
</dbReference>
<proteinExistence type="predicted"/>
<sequence length="92" mass="10673">MVYSQQTESRSPISVEPTETMHFSGLLDPALLQAARQIYRTYYEVHPEEMQRPIGIAIDRYSYRGKLIFRQKPILLPKECFIPLGQIESGLM</sequence>
<accession>A0A9E8ZE59</accession>
<dbReference type="AlphaFoldDB" id="A0A9E8ZE59"/>
<keyword evidence="2" id="KW-1185">Reference proteome</keyword>
<name>A0A9E8ZE59_9CYAN</name>
<organism evidence="1 2">
    <name type="scientific">Thermocoleostomius sinensis A174</name>
    <dbReference type="NCBI Taxonomy" id="2016057"/>
    <lineage>
        <taxon>Bacteria</taxon>
        <taxon>Bacillati</taxon>
        <taxon>Cyanobacteriota</taxon>
        <taxon>Cyanophyceae</taxon>
        <taxon>Oculatellales</taxon>
        <taxon>Oculatellaceae</taxon>
        <taxon>Thermocoleostomius</taxon>
    </lineage>
</organism>
<dbReference type="RefSeq" id="WP_268610107.1">
    <property type="nucleotide sequence ID" value="NZ_CP113797.1"/>
</dbReference>
<evidence type="ECO:0000313" key="2">
    <source>
        <dbReference type="Proteomes" id="UP001163152"/>
    </source>
</evidence>
<dbReference type="EMBL" id="CP113797">
    <property type="protein sequence ID" value="WAL60239.1"/>
    <property type="molecule type" value="Genomic_DNA"/>
</dbReference>
<evidence type="ECO:0000313" key="1">
    <source>
        <dbReference type="EMBL" id="WAL60239.1"/>
    </source>
</evidence>
<gene>
    <name evidence="1" type="ORF">OXH18_24235</name>
</gene>
<protein>
    <submittedName>
        <fullName evidence="1">Uncharacterized protein</fullName>
    </submittedName>
</protein>
<dbReference type="KEGG" id="tsin:OXH18_24235"/>